<dbReference type="Proteomes" id="UP000018692">
    <property type="component" value="Unassembled WGS sequence"/>
</dbReference>
<reference evidence="2 3" key="1">
    <citation type="submission" date="2013-07" db="EMBL/GenBank/DDBJ databases">
        <title>Isolation of Lactococcus garvieae strain TRF1 from the fecal material of a timber rattlesnake.</title>
        <authorList>
            <person name="McLaughlin R.W."/>
            <person name="Cochran P.A."/>
            <person name="Dowd S.E."/>
        </authorList>
    </citation>
    <scope>NUCLEOTIDE SEQUENCE [LARGE SCALE GENOMIC DNA]</scope>
    <source>
        <strain evidence="2 3">TRF1</strain>
    </source>
</reference>
<dbReference type="InterPro" id="IPR010982">
    <property type="entry name" value="Lambda_DNA-bd_dom_sf"/>
</dbReference>
<dbReference type="InterPro" id="IPR001387">
    <property type="entry name" value="Cro/C1-type_HTH"/>
</dbReference>
<gene>
    <name evidence="2" type="ORF">N568_0102380</name>
</gene>
<evidence type="ECO:0000259" key="1">
    <source>
        <dbReference type="PROSITE" id="PS50943"/>
    </source>
</evidence>
<comment type="caution">
    <text evidence="2">The sequence shown here is derived from an EMBL/GenBank/DDBJ whole genome shotgun (WGS) entry which is preliminary data.</text>
</comment>
<accession>V8ATD7</accession>
<dbReference type="EMBL" id="AVFE01000005">
    <property type="protein sequence ID" value="ETD05416.1"/>
    <property type="molecule type" value="Genomic_DNA"/>
</dbReference>
<dbReference type="PROSITE" id="PS50943">
    <property type="entry name" value="HTH_CROC1"/>
    <property type="match status" value="1"/>
</dbReference>
<feature type="domain" description="HTH cro/C1-type" evidence="1">
    <location>
        <begin position="9"/>
        <end position="64"/>
    </location>
</feature>
<organism evidence="2 3">
    <name type="scientific">Lactococcus garvieae TRF1</name>
    <dbReference type="NCBI Taxonomy" id="1380772"/>
    <lineage>
        <taxon>Bacteria</taxon>
        <taxon>Bacillati</taxon>
        <taxon>Bacillota</taxon>
        <taxon>Bacilli</taxon>
        <taxon>Lactobacillales</taxon>
        <taxon>Streptococcaceae</taxon>
        <taxon>Lactococcus</taxon>
    </lineage>
</organism>
<evidence type="ECO:0000313" key="3">
    <source>
        <dbReference type="Proteomes" id="UP000018692"/>
    </source>
</evidence>
<dbReference type="Pfam" id="PF13443">
    <property type="entry name" value="HTH_26"/>
    <property type="match status" value="1"/>
</dbReference>
<dbReference type="SUPFAM" id="SSF47413">
    <property type="entry name" value="lambda repressor-like DNA-binding domains"/>
    <property type="match status" value="1"/>
</dbReference>
<dbReference type="AlphaFoldDB" id="V8ATD7"/>
<sequence length="200" mass="23157">MKKLIINKLALILAQKRIKITQVAKDTGLSRTTLTTLSQNKSKRIDNETLNSLCNYLRITPEIFFEYTPLDFEIESSIDNITSKIDPVDGIEEKNGIVNLDLLIKNFGKKVDTLYYRGNITFYIEKQEVLSGKVLFENETTIQNNKNKYLQDLNEIIKDSFLIPEIKEKIDYVVLQSIPEVKTYEYSLINEGEIDFSFNL</sequence>
<dbReference type="PATRIC" id="fig|1380772.3.peg.465"/>
<protein>
    <recommendedName>
        <fullName evidence="1">HTH cro/C1-type domain-containing protein</fullName>
    </recommendedName>
</protein>
<proteinExistence type="predicted"/>
<dbReference type="Gene3D" id="1.10.260.40">
    <property type="entry name" value="lambda repressor-like DNA-binding domains"/>
    <property type="match status" value="1"/>
</dbReference>
<name>V8ATD7_9LACT</name>
<dbReference type="CDD" id="cd00093">
    <property type="entry name" value="HTH_XRE"/>
    <property type="match status" value="1"/>
</dbReference>
<evidence type="ECO:0000313" key="2">
    <source>
        <dbReference type="EMBL" id="ETD05416.1"/>
    </source>
</evidence>
<dbReference type="GO" id="GO:0003677">
    <property type="term" value="F:DNA binding"/>
    <property type="evidence" value="ECO:0007669"/>
    <property type="project" value="InterPro"/>
</dbReference>